<reference evidence="3" key="2">
    <citation type="submission" date="2015-03" db="UniProtKB">
        <authorList>
            <consortium name="EnsemblPlants"/>
        </authorList>
    </citation>
    <scope>IDENTIFICATION</scope>
</reference>
<organism evidence="3">
    <name type="scientific">Oryza barthii</name>
    <dbReference type="NCBI Taxonomy" id="65489"/>
    <lineage>
        <taxon>Eukaryota</taxon>
        <taxon>Viridiplantae</taxon>
        <taxon>Streptophyta</taxon>
        <taxon>Embryophyta</taxon>
        <taxon>Tracheophyta</taxon>
        <taxon>Spermatophyta</taxon>
        <taxon>Magnoliopsida</taxon>
        <taxon>Liliopsida</taxon>
        <taxon>Poales</taxon>
        <taxon>Poaceae</taxon>
        <taxon>BOP clade</taxon>
        <taxon>Oryzoideae</taxon>
        <taxon>Oryzeae</taxon>
        <taxon>Oryzinae</taxon>
        <taxon>Oryza</taxon>
    </lineage>
</organism>
<dbReference type="STRING" id="65489.A0A0D3GNC1"/>
<dbReference type="PANTHER" id="PTHR31111">
    <property type="entry name" value="BNAA05G37150D PROTEIN-RELATED"/>
    <property type="match status" value="1"/>
</dbReference>
<dbReference type="PANTHER" id="PTHR31111:SF133">
    <property type="entry name" value="OS07G0196600 PROTEIN"/>
    <property type="match status" value="1"/>
</dbReference>
<dbReference type="AlphaFoldDB" id="A0A0D3GNC1"/>
<dbReference type="HOGENOM" id="CLU_033501_1_0_1"/>
<dbReference type="InterPro" id="IPR017451">
    <property type="entry name" value="F-box-assoc_interact_dom"/>
</dbReference>
<dbReference type="SMART" id="SM00256">
    <property type="entry name" value="FBOX"/>
    <property type="match status" value="1"/>
</dbReference>
<dbReference type="Pfam" id="PF08268">
    <property type="entry name" value="FBA_3"/>
    <property type="match status" value="1"/>
</dbReference>
<evidence type="ECO:0000256" key="1">
    <source>
        <dbReference type="SAM" id="SignalP"/>
    </source>
</evidence>
<feature type="signal peptide" evidence="1">
    <location>
        <begin position="1"/>
        <end position="19"/>
    </location>
</feature>
<dbReference type="InterPro" id="IPR036047">
    <property type="entry name" value="F-box-like_dom_sf"/>
</dbReference>
<feature type="domain" description="F-box" evidence="2">
    <location>
        <begin position="67"/>
        <end position="106"/>
    </location>
</feature>
<proteinExistence type="predicted"/>
<keyword evidence="1" id="KW-0732">Signal</keyword>
<evidence type="ECO:0000313" key="3">
    <source>
        <dbReference type="EnsemblPlants" id="OBART07G06260.1"/>
    </source>
</evidence>
<keyword evidence="4" id="KW-1185">Reference proteome</keyword>
<protein>
    <recommendedName>
        <fullName evidence="2">F-box domain-containing protein</fullName>
    </recommendedName>
</protein>
<evidence type="ECO:0000259" key="2">
    <source>
        <dbReference type="PROSITE" id="PS50181"/>
    </source>
</evidence>
<dbReference type="Gene3D" id="1.20.1280.50">
    <property type="match status" value="1"/>
</dbReference>
<dbReference type="Gramene" id="OBART07G06260.1">
    <property type="protein sequence ID" value="OBART07G06260.1"/>
    <property type="gene ID" value="OBART07G06260"/>
</dbReference>
<dbReference type="Pfam" id="PF12937">
    <property type="entry name" value="F-box-like"/>
    <property type="match status" value="1"/>
</dbReference>
<feature type="chain" id="PRO_5002263381" description="F-box domain-containing protein" evidence="1">
    <location>
        <begin position="20"/>
        <end position="472"/>
    </location>
</feature>
<dbReference type="InterPro" id="IPR013187">
    <property type="entry name" value="F-box-assoc_dom_typ3"/>
</dbReference>
<sequence length="472" mass="52319">MVLLLLLLLLLPPSPPLQGDPLLSRRRTGGEVDEAMASRSQCAKVSGEAGTTASPSAAGGGGGGAALPADVLFEVLLRLGPKDVCRLRGVCRSWRALTTDATFVTAHAARHRGPLLAGGVLDFDAFPSVDVLLMDLSGSVVKRIRHAATHLVLPTTNLDLLCVTEVYTCRATLLNPVTGAAVHLPEPLSTPHSLRGRSLSDFDGSFKYGRDSNGDYKVLRVLTDCHNKQCPEQLFEILSLDESSRYHMRWRAKKALPMCVRRDAIGGVVINGVVYFLLDGRPNGVKNAHRESYEMDHMALFDLCSERWISYLEGPMATHPEMNNIDEILPEPLEMSVYQNLSLSELSGALVVAQYTDYRSAEIKSYVDLWYLMDSEKQIWEKKYRIVLEMDTWDTEHIFPHAHPSLILDDGRILIYITVHLANFEGQYTRRVMRLYDPETDTLGSDLVDVKNIHSIGFFSGSLLSIQNGQGL</sequence>
<dbReference type="PaxDb" id="65489-OBART07G06260.1"/>
<reference evidence="3" key="1">
    <citation type="journal article" date="2009" name="Rice">
        <title>De Novo Next Generation Sequencing of Plant Genomes.</title>
        <authorList>
            <person name="Rounsley S."/>
            <person name="Marri P.R."/>
            <person name="Yu Y."/>
            <person name="He R."/>
            <person name="Sisneros N."/>
            <person name="Goicoechea J.L."/>
            <person name="Lee S.J."/>
            <person name="Angelova A."/>
            <person name="Kudrna D."/>
            <person name="Luo M."/>
            <person name="Affourtit J."/>
            <person name="Desany B."/>
            <person name="Knight J."/>
            <person name="Niazi F."/>
            <person name="Egholm M."/>
            <person name="Wing R.A."/>
        </authorList>
    </citation>
    <scope>NUCLEOTIDE SEQUENCE [LARGE SCALE GENOMIC DNA]</scope>
    <source>
        <strain evidence="3">cv. IRGC 105608</strain>
    </source>
</reference>
<dbReference type="SUPFAM" id="SSF81383">
    <property type="entry name" value="F-box domain"/>
    <property type="match status" value="1"/>
</dbReference>
<dbReference type="PROSITE" id="PS50181">
    <property type="entry name" value="FBOX"/>
    <property type="match status" value="1"/>
</dbReference>
<evidence type="ECO:0000313" key="4">
    <source>
        <dbReference type="Proteomes" id="UP000026960"/>
    </source>
</evidence>
<accession>A0A0D3GNC1</accession>
<dbReference type="EnsemblPlants" id="OBART07G06260.1">
    <property type="protein sequence ID" value="OBART07G06260.1"/>
    <property type="gene ID" value="OBART07G06260"/>
</dbReference>
<dbReference type="NCBIfam" id="TIGR01640">
    <property type="entry name" value="F_box_assoc_1"/>
    <property type="match status" value="1"/>
</dbReference>
<name>A0A0D3GNC1_9ORYZ</name>
<dbReference type="InterPro" id="IPR001810">
    <property type="entry name" value="F-box_dom"/>
</dbReference>
<dbReference type="eggNOG" id="ENOG502R288">
    <property type="taxonomic scope" value="Eukaryota"/>
</dbReference>
<dbReference type="Proteomes" id="UP000026960">
    <property type="component" value="Chromosome 7"/>
</dbReference>